<dbReference type="Proteomes" id="UP000182894">
    <property type="component" value="Unassembled WGS sequence"/>
</dbReference>
<dbReference type="InterPro" id="IPR016162">
    <property type="entry name" value="Ald_DH_N"/>
</dbReference>
<dbReference type="EMBL" id="FNCO01000009">
    <property type="protein sequence ID" value="SDH93951.1"/>
    <property type="molecule type" value="Genomic_DNA"/>
</dbReference>
<dbReference type="PANTHER" id="PTHR11699">
    <property type="entry name" value="ALDEHYDE DEHYDROGENASE-RELATED"/>
    <property type="match status" value="1"/>
</dbReference>
<evidence type="ECO:0000256" key="3">
    <source>
        <dbReference type="PROSITE-ProRule" id="PRU10007"/>
    </source>
</evidence>
<dbReference type="GO" id="GO:0004030">
    <property type="term" value="F:aldehyde dehydrogenase [NAD(P)+] activity"/>
    <property type="evidence" value="ECO:0007669"/>
    <property type="project" value="UniProtKB-ARBA"/>
</dbReference>
<accession>A0A1G8GHY2</accession>
<dbReference type="Pfam" id="PF00171">
    <property type="entry name" value="Aldedh"/>
    <property type="match status" value="1"/>
</dbReference>
<dbReference type="OrthoDB" id="9812625at2"/>
<dbReference type="STRING" id="89065.SAMN05216605_109148"/>
<feature type="domain" description="Aldehyde dehydrogenase" evidence="5">
    <location>
        <begin position="30"/>
        <end position="490"/>
    </location>
</feature>
<evidence type="ECO:0000256" key="4">
    <source>
        <dbReference type="RuleBase" id="RU003345"/>
    </source>
</evidence>
<dbReference type="InterPro" id="IPR016163">
    <property type="entry name" value="Ald_DH_C"/>
</dbReference>
<dbReference type="PROSITE" id="PS00070">
    <property type="entry name" value="ALDEHYDE_DEHYDR_CYS"/>
    <property type="match status" value="1"/>
</dbReference>
<organism evidence="6 7">
    <name type="scientific">Pseudomonas abietaniphila</name>
    <dbReference type="NCBI Taxonomy" id="89065"/>
    <lineage>
        <taxon>Bacteria</taxon>
        <taxon>Pseudomonadati</taxon>
        <taxon>Pseudomonadota</taxon>
        <taxon>Gammaproteobacteria</taxon>
        <taxon>Pseudomonadales</taxon>
        <taxon>Pseudomonadaceae</taxon>
        <taxon>Pseudomonas</taxon>
    </lineage>
</organism>
<feature type="active site" evidence="3">
    <location>
        <position position="265"/>
    </location>
</feature>
<dbReference type="FunFam" id="3.40.605.10:FF:000001">
    <property type="entry name" value="Aldehyde dehydrogenase 1"/>
    <property type="match status" value="1"/>
</dbReference>
<evidence type="ECO:0000313" key="7">
    <source>
        <dbReference type="Proteomes" id="UP000182894"/>
    </source>
</evidence>
<dbReference type="InterPro" id="IPR029510">
    <property type="entry name" value="Ald_DH_CS_GLU"/>
</dbReference>
<dbReference type="SUPFAM" id="SSF53720">
    <property type="entry name" value="ALDH-like"/>
    <property type="match status" value="1"/>
</dbReference>
<proteinExistence type="inferred from homology"/>
<keyword evidence="2 4" id="KW-0560">Oxidoreductase</keyword>
<evidence type="ECO:0000256" key="2">
    <source>
        <dbReference type="ARBA" id="ARBA00023002"/>
    </source>
</evidence>
<evidence type="ECO:0000313" key="6">
    <source>
        <dbReference type="EMBL" id="SDH93951.1"/>
    </source>
</evidence>
<dbReference type="FunFam" id="3.40.309.10:FF:000012">
    <property type="entry name" value="Betaine aldehyde dehydrogenase"/>
    <property type="match status" value="1"/>
</dbReference>
<evidence type="ECO:0000256" key="1">
    <source>
        <dbReference type="ARBA" id="ARBA00009986"/>
    </source>
</evidence>
<dbReference type="InterPro" id="IPR016161">
    <property type="entry name" value="Ald_DH/histidinol_DH"/>
</dbReference>
<protein>
    <submittedName>
        <fullName evidence="6">Gamma-glutamyl-gamma-aminobutyraldehyde dehydrogenase</fullName>
    </submittedName>
</protein>
<dbReference type="Gene3D" id="3.40.309.10">
    <property type="entry name" value="Aldehyde Dehydrogenase, Chain A, domain 2"/>
    <property type="match status" value="1"/>
</dbReference>
<keyword evidence="7" id="KW-1185">Reference proteome</keyword>
<gene>
    <name evidence="6" type="ORF">SAMN05216605_109148</name>
</gene>
<dbReference type="InterPro" id="IPR015590">
    <property type="entry name" value="Aldehyde_DH_dom"/>
</dbReference>
<comment type="similarity">
    <text evidence="1 4">Belongs to the aldehyde dehydrogenase family.</text>
</comment>
<dbReference type="PROSITE" id="PS00687">
    <property type="entry name" value="ALDEHYDE_DEHYDR_GLU"/>
    <property type="match status" value="1"/>
</dbReference>
<name>A0A1G8GHY2_9PSED</name>
<evidence type="ECO:0000259" key="5">
    <source>
        <dbReference type="Pfam" id="PF00171"/>
    </source>
</evidence>
<sequence length="496" mass="53663">MTDFNHWQQRAGHQRFIDAALIAGRPHQARNGETFAVINPATNAVLANVTACSETEVDLAVSVARRSFESGPWPRMQPKERKAILLRLSELILAHREELALLDSLSMGKPVMDAYSIDVPGAAHVFAWYAESLDKLYDQVAPTGPGTLATITRVPLGVIAAVVPWNFPLDMAAWKLAPALAAGNSVILKPAEQSPFSALRLAELALEAGVPEGVFNVVTGLGEQAGRALGLHPDVDALAFTGSTQVGKYFMQYAAQSNLKQVWLECGGKSPNLVFADCQDLDLAAEKAAFGIFFNQGEVCSANSRLLVQRSIHDAFVERLIEQARHWQPGDPLNPATRMGAIVDANQAARVMEYINQASASGARLVAGGDRVLINGSNNFIQPTLFTHVTPDMGLSREEVFGPVLAITPFDTEDEAVHMANDHIYGLAASVWSDDLNRAHRVASRLNAGTVSVNTVDALDVTVPFGGGKQSGFGRDLSLHSFDKYTQLKTTWFQLR</sequence>
<dbReference type="AlphaFoldDB" id="A0A1G8GHY2"/>
<reference evidence="7" key="1">
    <citation type="submission" date="2016-10" db="EMBL/GenBank/DDBJ databases">
        <authorList>
            <person name="Varghese N."/>
            <person name="Submissions S."/>
        </authorList>
    </citation>
    <scope>NUCLEOTIDE SEQUENCE [LARGE SCALE GENOMIC DNA]</scope>
    <source>
        <strain evidence="7">ATCC 700689</strain>
    </source>
</reference>
<dbReference type="CDD" id="cd07112">
    <property type="entry name" value="ALDH_GABALDH-PuuC"/>
    <property type="match status" value="1"/>
</dbReference>
<dbReference type="InterPro" id="IPR016160">
    <property type="entry name" value="Ald_DH_CS_CYS"/>
</dbReference>
<dbReference type="Gene3D" id="3.40.605.10">
    <property type="entry name" value="Aldehyde Dehydrogenase, Chain A, domain 1"/>
    <property type="match status" value="1"/>
</dbReference>